<organism evidence="1 2">
    <name type="scientific">Sphagnum jensenii</name>
    <dbReference type="NCBI Taxonomy" id="128206"/>
    <lineage>
        <taxon>Eukaryota</taxon>
        <taxon>Viridiplantae</taxon>
        <taxon>Streptophyta</taxon>
        <taxon>Embryophyta</taxon>
        <taxon>Bryophyta</taxon>
        <taxon>Sphagnophytina</taxon>
        <taxon>Sphagnopsida</taxon>
        <taxon>Sphagnales</taxon>
        <taxon>Sphagnaceae</taxon>
        <taxon>Sphagnum</taxon>
    </lineage>
</organism>
<sequence length="72" mass="8446">MAAAMLSNQFREEKKIDTLLRVDAILRRCRNCNPAGAVTTNRNWSKHSKTRRWLDFFKYMLSWHASIVGYVA</sequence>
<dbReference type="Proteomes" id="UP001497444">
    <property type="component" value="Chromosome 15"/>
</dbReference>
<dbReference type="EMBL" id="OZ020110">
    <property type="protein sequence ID" value="CAK9262713.1"/>
    <property type="molecule type" value="Genomic_DNA"/>
</dbReference>
<accession>A0ABP0W7D5</accession>
<protein>
    <submittedName>
        <fullName evidence="1">Uncharacterized protein</fullName>
    </submittedName>
</protein>
<gene>
    <name evidence="1" type="ORF">CSSPJE1EN1_LOCUS8191</name>
</gene>
<proteinExistence type="predicted"/>
<reference evidence="1" key="1">
    <citation type="submission" date="2024-02" db="EMBL/GenBank/DDBJ databases">
        <authorList>
            <consortium name="ELIXIR-Norway"/>
            <consortium name="Elixir Norway"/>
        </authorList>
    </citation>
    <scope>NUCLEOTIDE SEQUENCE</scope>
</reference>
<keyword evidence="2" id="KW-1185">Reference proteome</keyword>
<name>A0ABP0W7D5_9BRYO</name>
<evidence type="ECO:0000313" key="1">
    <source>
        <dbReference type="EMBL" id="CAK9262713.1"/>
    </source>
</evidence>
<evidence type="ECO:0000313" key="2">
    <source>
        <dbReference type="Proteomes" id="UP001497444"/>
    </source>
</evidence>